<feature type="transmembrane region" description="Helical" evidence="6">
    <location>
        <begin position="378"/>
        <end position="403"/>
    </location>
</feature>
<dbReference type="EMBL" id="CAUJNA010003600">
    <property type="protein sequence ID" value="CAJ1405754.1"/>
    <property type="molecule type" value="Genomic_DNA"/>
</dbReference>
<feature type="transmembrane region" description="Helical" evidence="6">
    <location>
        <begin position="276"/>
        <end position="294"/>
    </location>
</feature>
<dbReference type="PANTHER" id="PTHR10037:SF62">
    <property type="entry name" value="SODIUM CHANNEL PROTEIN 60E"/>
    <property type="match status" value="1"/>
</dbReference>
<feature type="transmembrane region" description="Helical" evidence="6">
    <location>
        <begin position="153"/>
        <end position="172"/>
    </location>
</feature>
<evidence type="ECO:0000256" key="4">
    <source>
        <dbReference type="ARBA" id="ARBA00023136"/>
    </source>
</evidence>
<dbReference type="InterPro" id="IPR027359">
    <property type="entry name" value="Volt_channel_dom_sf"/>
</dbReference>
<keyword evidence="9" id="KW-1185">Reference proteome</keyword>
<dbReference type="Gene3D" id="1.20.120.350">
    <property type="entry name" value="Voltage-gated potassium channels. Chain C"/>
    <property type="match status" value="1"/>
</dbReference>
<dbReference type="GO" id="GO:0005248">
    <property type="term" value="F:voltage-gated sodium channel activity"/>
    <property type="evidence" value="ECO:0007669"/>
    <property type="project" value="TreeGrafter"/>
</dbReference>
<sequence>MEYDKAMEEMPLEQPHAATLMGKGSSPEEDMRTLLMQRQTQILELLAGQDKKLSQMMITLAKTHATRTGDRGSPVMLGEGAQELGPRKKPSMSFVPKSPDVFRTFQREDQQHREMAASKDGEVHRKRFATTHMNASDAPSTSWSQRLVDWPGFDIFFALVVVTNSIFIGLEVQHSINPEDQGTAVFQIAGACYTALFTLELILRLLANGCRRFYCSEDWAWGFLDTFIVLTSLWEAAMDVLQALTSQDGTSSVGAISGLKAFRIIRITRIFKTVRLMRIFRFVMALRMLITSIFHTLKSLFWALVLLFLIVYVFAVLFVQAVSDYKLDAGNAEFTAEELAAAETYYGSLLSTMIGLFMSIAGGVSWENMLLPLKTVSGVWVTFFLFYVAFTYFAVLNVVTAVFCQSAIESAQNDQFTVVQSILANKEKHLQKVSELFKRLGANNATITFQMLEEQINSDAVHEYFQSRGGGGVSHGLPQAARPGHCHRHGQSDQGPELADLNARKVRSPRGGRTSTDEGIAEQDGKMIAVCARFAAIRHGQITFFQGQPSAVSEADGS</sequence>
<dbReference type="Pfam" id="PF00520">
    <property type="entry name" value="Ion_trans"/>
    <property type="match status" value="1"/>
</dbReference>
<dbReference type="SUPFAM" id="SSF81324">
    <property type="entry name" value="Voltage-gated potassium channels"/>
    <property type="match status" value="1"/>
</dbReference>
<accession>A0AA36NGM1</accession>
<dbReference type="InterPro" id="IPR043203">
    <property type="entry name" value="VGCC_Ca_Na"/>
</dbReference>
<feature type="transmembrane region" description="Helical" evidence="6">
    <location>
        <begin position="184"/>
        <end position="203"/>
    </location>
</feature>
<organism evidence="8 9">
    <name type="scientific">Effrenium voratum</name>
    <dbReference type="NCBI Taxonomy" id="2562239"/>
    <lineage>
        <taxon>Eukaryota</taxon>
        <taxon>Sar</taxon>
        <taxon>Alveolata</taxon>
        <taxon>Dinophyceae</taxon>
        <taxon>Suessiales</taxon>
        <taxon>Symbiodiniaceae</taxon>
        <taxon>Effrenium</taxon>
    </lineage>
</organism>
<feature type="region of interest" description="Disordered" evidence="5">
    <location>
        <begin position="471"/>
        <end position="520"/>
    </location>
</feature>
<feature type="transmembrane region" description="Helical" evidence="6">
    <location>
        <begin position="300"/>
        <end position="323"/>
    </location>
</feature>
<feature type="domain" description="Ion transport" evidence="7">
    <location>
        <begin position="152"/>
        <end position="403"/>
    </location>
</feature>
<evidence type="ECO:0000256" key="5">
    <source>
        <dbReference type="SAM" id="MobiDB-lite"/>
    </source>
</evidence>
<name>A0AA36NGM1_9DINO</name>
<evidence type="ECO:0000313" key="9">
    <source>
        <dbReference type="Proteomes" id="UP001178507"/>
    </source>
</evidence>
<evidence type="ECO:0000256" key="3">
    <source>
        <dbReference type="ARBA" id="ARBA00022989"/>
    </source>
</evidence>
<evidence type="ECO:0000313" key="8">
    <source>
        <dbReference type="EMBL" id="CAJ1405754.1"/>
    </source>
</evidence>
<evidence type="ECO:0000259" key="7">
    <source>
        <dbReference type="Pfam" id="PF00520"/>
    </source>
</evidence>
<proteinExistence type="predicted"/>
<reference evidence="8" key="1">
    <citation type="submission" date="2023-08" db="EMBL/GenBank/DDBJ databases">
        <authorList>
            <person name="Chen Y."/>
            <person name="Shah S."/>
            <person name="Dougan E. K."/>
            <person name="Thang M."/>
            <person name="Chan C."/>
        </authorList>
    </citation>
    <scope>NUCLEOTIDE SEQUENCE</scope>
</reference>
<feature type="transmembrane region" description="Helical" evidence="6">
    <location>
        <begin position="344"/>
        <end position="366"/>
    </location>
</feature>
<keyword evidence="4 6" id="KW-0472">Membrane</keyword>
<dbReference type="PANTHER" id="PTHR10037">
    <property type="entry name" value="VOLTAGE-GATED CATION CHANNEL CALCIUM AND SODIUM"/>
    <property type="match status" value="1"/>
</dbReference>
<dbReference type="Gene3D" id="1.10.287.70">
    <property type="match status" value="1"/>
</dbReference>
<comment type="subcellular location">
    <subcellularLocation>
        <location evidence="1">Membrane</location>
        <topology evidence="1">Multi-pass membrane protein</topology>
    </subcellularLocation>
</comment>
<evidence type="ECO:0000256" key="2">
    <source>
        <dbReference type="ARBA" id="ARBA00022692"/>
    </source>
</evidence>
<dbReference type="InterPro" id="IPR005821">
    <property type="entry name" value="Ion_trans_dom"/>
</dbReference>
<dbReference type="GO" id="GO:0001518">
    <property type="term" value="C:voltage-gated sodium channel complex"/>
    <property type="evidence" value="ECO:0007669"/>
    <property type="project" value="TreeGrafter"/>
</dbReference>
<dbReference type="Proteomes" id="UP001178507">
    <property type="component" value="Unassembled WGS sequence"/>
</dbReference>
<dbReference type="AlphaFoldDB" id="A0AA36NGM1"/>
<evidence type="ECO:0000256" key="1">
    <source>
        <dbReference type="ARBA" id="ARBA00004141"/>
    </source>
</evidence>
<protein>
    <recommendedName>
        <fullName evidence="7">Ion transport domain-containing protein</fullName>
    </recommendedName>
</protein>
<keyword evidence="2 6" id="KW-0812">Transmembrane</keyword>
<comment type="caution">
    <text evidence="8">The sequence shown here is derived from an EMBL/GenBank/DDBJ whole genome shotgun (WGS) entry which is preliminary data.</text>
</comment>
<gene>
    <name evidence="8" type="ORF">EVOR1521_LOCUS27886</name>
</gene>
<evidence type="ECO:0000256" key="6">
    <source>
        <dbReference type="SAM" id="Phobius"/>
    </source>
</evidence>
<keyword evidence="3 6" id="KW-1133">Transmembrane helix</keyword>